<dbReference type="SUPFAM" id="SSF54695">
    <property type="entry name" value="POZ domain"/>
    <property type="match status" value="1"/>
</dbReference>
<reference evidence="12" key="1">
    <citation type="submission" date="2020-10" db="EMBL/GenBank/DDBJ databases">
        <title>Chromosome-scale genome assembly of the Allis shad, Alosa alosa.</title>
        <authorList>
            <person name="Margot Z."/>
            <person name="Christophe K."/>
            <person name="Cabau C."/>
            <person name="Louis A."/>
            <person name="Berthelot C."/>
            <person name="Parey E."/>
            <person name="Roest Crollius H."/>
            <person name="Montfort J."/>
            <person name="Robinson-Rechavi M."/>
            <person name="Bucao C."/>
            <person name="Bouchez O."/>
            <person name="Gislard M."/>
            <person name="Lluch J."/>
            <person name="Milhes M."/>
            <person name="Lampietro C."/>
            <person name="Lopez Roques C."/>
            <person name="Donnadieu C."/>
            <person name="Braasch I."/>
            <person name="Desvignes T."/>
            <person name="Postlethwait J."/>
            <person name="Bobe J."/>
            <person name="Guiguen Y."/>
        </authorList>
    </citation>
    <scope>NUCLEOTIDE SEQUENCE</scope>
    <source>
        <strain evidence="12">M-15738</strain>
        <tissue evidence="12">Blood</tissue>
    </source>
</reference>
<dbReference type="InterPro" id="IPR050457">
    <property type="entry name" value="ZnFinger_BTB_dom_contain"/>
</dbReference>
<evidence type="ECO:0000313" key="13">
    <source>
        <dbReference type="Proteomes" id="UP000823561"/>
    </source>
</evidence>
<comment type="caution">
    <text evidence="12">The sequence shown here is derived from an EMBL/GenBank/DDBJ whole genome shotgun (WGS) entry which is preliminary data.</text>
</comment>
<feature type="region of interest" description="Disordered" evidence="10">
    <location>
        <begin position="202"/>
        <end position="276"/>
    </location>
</feature>
<evidence type="ECO:0000256" key="10">
    <source>
        <dbReference type="SAM" id="MobiDB-lite"/>
    </source>
</evidence>
<evidence type="ECO:0000256" key="2">
    <source>
        <dbReference type="ARBA" id="ARBA00022723"/>
    </source>
</evidence>
<keyword evidence="2" id="KW-0479">Metal-binding</keyword>
<evidence type="ECO:0000256" key="3">
    <source>
        <dbReference type="ARBA" id="ARBA00022737"/>
    </source>
</evidence>
<evidence type="ECO:0000256" key="5">
    <source>
        <dbReference type="ARBA" id="ARBA00022833"/>
    </source>
</evidence>
<dbReference type="PROSITE" id="PS50097">
    <property type="entry name" value="BTB"/>
    <property type="match status" value="1"/>
</dbReference>
<keyword evidence="3" id="KW-0677">Repeat</keyword>
<dbReference type="EMBL" id="JADWDJ010000014">
    <property type="protein sequence ID" value="KAG5270426.1"/>
    <property type="molecule type" value="Genomic_DNA"/>
</dbReference>
<evidence type="ECO:0000256" key="9">
    <source>
        <dbReference type="ARBA" id="ARBA00023242"/>
    </source>
</evidence>
<keyword evidence="7" id="KW-0238">DNA-binding</keyword>
<keyword evidence="8" id="KW-0804">Transcription</keyword>
<dbReference type="GO" id="GO:0008270">
    <property type="term" value="F:zinc ion binding"/>
    <property type="evidence" value="ECO:0007669"/>
    <property type="project" value="UniProtKB-KW"/>
</dbReference>
<dbReference type="InterPro" id="IPR000210">
    <property type="entry name" value="BTB/POZ_dom"/>
</dbReference>
<evidence type="ECO:0000256" key="7">
    <source>
        <dbReference type="ARBA" id="ARBA00023125"/>
    </source>
</evidence>
<keyword evidence="13" id="KW-1185">Reference proteome</keyword>
<dbReference type="GO" id="GO:0000981">
    <property type="term" value="F:DNA-binding transcription factor activity, RNA polymerase II-specific"/>
    <property type="evidence" value="ECO:0007669"/>
    <property type="project" value="TreeGrafter"/>
</dbReference>
<dbReference type="AlphaFoldDB" id="A0AAV6GA72"/>
<dbReference type="GO" id="GO:0005634">
    <property type="term" value="C:nucleus"/>
    <property type="evidence" value="ECO:0007669"/>
    <property type="project" value="UniProtKB-SubCell"/>
</dbReference>
<dbReference type="GO" id="GO:0000978">
    <property type="term" value="F:RNA polymerase II cis-regulatory region sequence-specific DNA binding"/>
    <property type="evidence" value="ECO:0007669"/>
    <property type="project" value="TreeGrafter"/>
</dbReference>
<keyword evidence="6" id="KW-0805">Transcription regulation</keyword>
<keyword evidence="4" id="KW-0863">Zinc-finger</keyword>
<dbReference type="Proteomes" id="UP000823561">
    <property type="component" value="Chromosome 14"/>
</dbReference>
<dbReference type="PANTHER" id="PTHR46105">
    <property type="entry name" value="AGAP004733-PA"/>
    <property type="match status" value="1"/>
</dbReference>
<feature type="domain" description="BTB" evidence="11">
    <location>
        <begin position="93"/>
        <end position="172"/>
    </location>
</feature>
<protein>
    <recommendedName>
        <fullName evidence="11">BTB domain-containing protein</fullName>
    </recommendedName>
</protein>
<evidence type="ECO:0000256" key="8">
    <source>
        <dbReference type="ARBA" id="ARBA00023163"/>
    </source>
</evidence>
<comment type="subcellular location">
    <subcellularLocation>
        <location evidence="1">Nucleus</location>
    </subcellularLocation>
</comment>
<evidence type="ECO:0000313" key="12">
    <source>
        <dbReference type="EMBL" id="KAG5270426.1"/>
    </source>
</evidence>
<dbReference type="SMART" id="SM00225">
    <property type="entry name" value="BTB"/>
    <property type="match status" value="1"/>
</dbReference>
<evidence type="ECO:0000256" key="1">
    <source>
        <dbReference type="ARBA" id="ARBA00004123"/>
    </source>
</evidence>
<name>A0AAV6GA72_9TELE</name>
<dbReference type="Pfam" id="PF00651">
    <property type="entry name" value="BTB"/>
    <property type="match status" value="1"/>
</dbReference>
<keyword evidence="9" id="KW-0539">Nucleus</keyword>
<gene>
    <name evidence="12" type="ORF">AALO_G00192480</name>
</gene>
<keyword evidence="5" id="KW-0862">Zinc</keyword>
<evidence type="ECO:0000256" key="6">
    <source>
        <dbReference type="ARBA" id="ARBA00023015"/>
    </source>
</evidence>
<proteinExistence type="predicted"/>
<organism evidence="12 13">
    <name type="scientific">Alosa alosa</name>
    <name type="common">allis shad</name>
    <dbReference type="NCBI Taxonomy" id="278164"/>
    <lineage>
        <taxon>Eukaryota</taxon>
        <taxon>Metazoa</taxon>
        <taxon>Chordata</taxon>
        <taxon>Craniata</taxon>
        <taxon>Vertebrata</taxon>
        <taxon>Euteleostomi</taxon>
        <taxon>Actinopterygii</taxon>
        <taxon>Neopterygii</taxon>
        <taxon>Teleostei</taxon>
        <taxon>Clupei</taxon>
        <taxon>Clupeiformes</taxon>
        <taxon>Clupeoidei</taxon>
        <taxon>Clupeidae</taxon>
        <taxon>Alosa</taxon>
    </lineage>
</organism>
<dbReference type="Gene3D" id="3.30.710.10">
    <property type="entry name" value="Potassium Channel Kv1.1, Chain A"/>
    <property type="match status" value="1"/>
</dbReference>
<evidence type="ECO:0000259" key="11">
    <source>
        <dbReference type="PROSITE" id="PS50097"/>
    </source>
</evidence>
<evidence type="ECO:0000256" key="4">
    <source>
        <dbReference type="ARBA" id="ARBA00022771"/>
    </source>
</evidence>
<feature type="compositionally biased region" description="Basic residues" evidence="10">
    <location>
        <begin position="256"/>
        <end position="271"/>
    </location>
</feature>
<dbReference type="InterPro" id="IPR011333">
    <property type="entry name" value="SKP1/BTB/POZ_sf"/>
</dbReference>
<dbReference type="PANTHER" id="PTHR46105:SF5">
    <property type="entry name" value="ZINC FINGER AND BTB DOMAIN-CONTAINING PROTEIN 44 ISOFORM X1"/>
    <property type="match status" value="1"/>
</dbReference>
<sequence>MNVFEVDPVWYSTIALGVNQIASVLSRICREAGIEQIYTNSCLRRTKANLPPDVAPQSYEIVSVNGHRFMDFPGHFLEVFQELNNQRAQNRLCDCIVAVGNRYFSAHRSVLAASSSYFRSLLCNSDTSVVQQYVVGPDGNMRLLQLDSEVVTPEAISALLDMMYSSKLLLDMSHITDLLLAASYLHLTAIVKVCKEKVNSNTLPTSNSGGHAAASTPSHQEHEATNGSSKVEQREPTQAFVRPGQKRAACEQQYGHKGHRLKSPGNKRRKFNSGSEIVKSGAVVSAGSSEPNFSPASENGSACLEVYEFEYEVPPEANSPNLEKGLQTGDANGLILKVEDEEPSIVEVKYESNISPTRWEAAESAVQIDMKKKFMNSAVTEGPSKTTGCSEDRQTTSQLTDKVLHSRHNITIYETKGALHELGVGQGLGANQSLGLTRPIIPKARKGVQLGPV</sequence>
<accession>A0AAV6GA72</accession>